<dbReference type="Pfam" id="PF06013">
    <property type="entry name" value="WXG100"/>
    <property type="match status" value="1"/>
</dbReference>
<dbReference type="SUPFAM" id="SSF140453">
    <property type="entry name" value="EsxAB dimer-like"/>
    <property type="match status" value="1"/>
</dbReference>
<accession>A0A7X5R1Y4</accession>
<evidence type="ECO:0000313" key="2">
    <source>
        <dbReference type="Proteomes" id="UP000541033"/>
    </source>
</evidence>
<dbReference type="AlphaFoldDB" id="A0A7X5R1Y4"/>
<dbReference type="InterPro" id="IPR036689">
    <property type="entry name" value="ESAT-6-like_sf"/>
</dbReference>
<dbReference type="InterPro" id="IPR010310">
    <property type="entry name" value="T7SS_ESAT-6-like"/>
</dbReference>
<evidence type="ECO:0000313" key="1">
    <source>
        <dbReference type="EMBL" id="NIH53982.1"/>
    </source>
</evidence>
<dbReference type="Proteomes" id="UP000541033">
    <property type="component" value="Unassembled WGS sequence"/>
</dbReference>
<keyword evidence="2" id="KW-1185">Reference proteome</keyword>
<dbReference type="Gene3D" id="1.10.287.1060">
    <property type="entry name" value="ESAT-6-like"/>
    <property type="match status" value="1"/>
</dbReference>
<sequence>MTEIIRADTDRLRSAARLFGRVAQSLSDGSENRASRDKDLRLVWRGDASDRYEDATGRIVVHERSDSEQLMFIARAVAAMAEDFVKVEDELAKAWS</sequence>
<gene>
    <name evidence="1" type="ORF">FHX76_001850</name>
</gene>
<comment type="caution">
    <text evidence="1">The sequence shown here is derived from an EMBL/GenBank/DDBJ whole genome shotgun (WGS) entry which is preliminary data.</text>
</comment>
<dbReference type="RefSeq" id="WP_167150029.1">
    <property type="nucleotide sequence ID" value="NZ_JAAMOX010000001.1"/>
</dbReference>
<protein>
    <submittedName>
        <fullName evidence="1">Uncharacterized protein YukE</fullName>
    </submittedName>
</protein>
<reference evidence="1 2" key="1">
    <citation type="submission" date="2020-02" db="EMBL/GenBank/DDBJ databases">
        <title>Sequencing the genomes of 1000 actinobacteria strains.</title>
        <authorList>
            <person name="Klenk H.-P."/>
        </authorList>
    </citation>
    <scope>NUCLEOTIDE SEQUENCE [LARGE SCALE GENOMIC DNA]</scope>
    <source>
        <strain evidence="1 2">DSM 27960</strain>
    </source>
</reference>
<name>A0A7X5R1Y4_9MICO</name>
<proteinExistence type="predicted"/>
<dbReference type="EMBL" id="JAAMOX010000001">
    <property type="protein sequence ID" value="NIH53982.1"/>
    <property type="molecule type" value="Genomic_DNA"/>
</dbReference>
<organism evidence="1 2">
    <name type="scientific">Lysinibacter cavernae</name>
    <dbReference type="NCBI Taxonomy" id="1640652"/>
    <lineage>
        <taxon>Bacteria</taxon>
        <taxon>Bacillati</taxon>
        <taxon>Actinomycetota</taxon>
        <taxon>Actinomycetes</taxon>
        <taxon>Micrococcales</taxon>
        <taxon>Microbacteriaceae</taxon>
        <taxon>Lysinibacter</taxon>
    </lineage>
</organism>